<dbReference type="GO" id="GO:0006508">
    <property type="term" value="P:proteolysis"/>
    <property type="evidence" value="ECO:0007669"/>
    <property type="project" value="UniProtKB-KW"/>
</dbReference>
<dbReference type="RefSeq" id="WP_082401327.1">
    <property type="nucleotide sequence ID" value="NZ_CYTK01000013.1"/>
</dbReference>
<dbReference type="Gene3D" id="1.20.1540.10">
    <property type="entry name" value="Rhomboid-like"/>
    <property type="match status" value="1"/>
</dbReference>
<feature type="transmembrane region" description="Helical" evidence="7">
    <location>
        <begin position="131"/>
        <end position="150"/>
    </location>
</feature>
<evidence type="ECO:0000256" key="6">
    <source>
        <dbReference type="ARBA" id="ARBA00023136"/>
    </source>
</evidence>
<evidence type="ECO:0000256" key="7">
    <source>
        <dbReference type="SAM" id="Phobius"/>
    </source>
</evidence>
<comment type="similarity">
    <text evidence="2">Belongs to the peptidase S54 family.</text>
</comment>
<dbReference type="SUPFAM" id="SSF144091">
    <property type="entry name" value="Rhomboid-like"/>
    <property type="match status" value="1"/>
</dbReference>
<feature type="domain" description="Peptidase S54 rhomboid" evidence="8">
    <location>
        <begin position="92"/>
        <end position="229"/>
    </location>
</feature>
<evidence type="ECO:0000259" key="8">
    <source>
        <dbReference type="Pfam" id="PF01694"/>
    </source>
</evidence>
<feature type="transmembrane region" description="Helical" evidence="7">
    <location>
        <begin position="42"/>
        <end position="64"/>
    </location>
</feature>
<dbReference type="EC" id="3.4.21.105" evidence="9"/>
<evidence type="ECO:0000313" key="9">
    <source>
        <dbReference type="EMBL" id="CUJ73986.1"/>
    </source>
</evidence>
<dbReference type="InterPro" id="IPR022764">
    <property type="entry name" value="Peptidase_S54_rhomboid_dom"/>
</dbReference>
<sequence>MHGALTSAFCSMARCLVKIKPTLRYAYLMPPFQRTSLLKRIFASKITLLLIACNVAVYGVAGFLDSRAFESLSQTSFLIDWGGNVPALTLSGEYWRLFTSMFLHIGFLHLAINMLALWSLGIILEARMRSGVFLGVYLLSGLCGSLVTALWHRDEFFLSCGASGAILGIFGAAIVYGLHDRRMGRPHIPPGNLLFSLVLTFGAGFAFDVDNAAHLGGLLSGALLAGIALYAERLRPVTAAVVLAATGTLSAVALAAVTLGSHDRDMQEQLAAAQFGRTLGKMGLLGSDRALWKASSLDECIAGALSAAVRDGSRAPDLRGCAKPGDRDQALLARFMPLQYQSCHAQIAGLRKLYPDAALQEALTAADQYCGVQAQIYGAIFQADGAELDLEKARQARLKMNFLLDERGMYRTDSAPLRAQANAMKRMLRRPGELAWAIIGRSGCPYWSCER</sequence>
<keyword evidence="9" id="KW-0645">Protease</keyword>
<keyword evidence="6 7" id="KW-0472">Membrane</keyword>
<dbReference type="EMBL" id="CYTK01000013">
    <property type="protein sequence ID" value="CUJ73986.1"/>
    <property type="molecule type" value="Genomic_DNA"/>
</dbReference>
<feature type="transmembrane region" description="Helical" evidence="7">
    <location>
        <begin position="238"/>
        <end position="259"/>
    </location>
</feature>
<comment type="subcellular location">
    <subcellularLocation>
        <location evidence="1">Membrane</location>
        <topology evidence="1">Multi-pass membrane protein</topology>
    </subcellularLocation>
</comment>
<evidence type="ECO:0000256" key="1">
    <source>
        <dbReference type="ARBA" id="ARBA00004141"/>
    </source>
</evidence>
<gene>
    <name evidence="9" type="primary">aarA</name>
    <name evidence="9" type="ORF">ERS370000_05648</name>
</gene>
<keyword evidence="3 7" id="KW-0812">Transmembrane</keyword>
<name>A0AAD2QEA7_ACHAE</name>
<keyword evidence="5 7" id="KW-1133">Transmembrane helix</keyword>
<proteinExistence type="inferred from homology"/>
<dbReference type="AlphaFoldDB" id="A0AAD2QEA7"/>
<dbReference type="InterPro" id="IPR050925">
    <property type="entry name" value="Rhomboid_protease_S54"/>
</dbReference>
<feature type="transmembrane region" description="Helical" evidence="7">
    <location>
        <begin position="213"/>
        <end position="231"/>
    </location>
</feature>
<organism evidence="9 10">
    <name type="scientific">Achromobacter aegrifaciens</name>
    <dbReference type="NCBI Taxonomy" id="1287736"/>
    <lineage>
        <taxon>Bacteria</taxon>
        <taxon>Pseudomonadati</taxon>
        <taxon>Pseudomonadota</taxon>
        <taxon>Betaproteobacteria</taxon>
        <taxon>Burkholderiales</taxon>
        <taxon>Alcaligenaceae</taxon>
        <taxon>Achromobacter</taxon>
    </lineage>
</organism>
<accession>A0AAD2QEA7</accession>
<evidence type="ECO:0000256" key="3">
    <source>
        <dbReference type="ARBA" id="ARBA00022692"/>
    </source>
</evidence>
<evidence type="ECO:0000256" key="2">
    <source>
        <dbReference type="ARBA" id="ARBA00009045"/>
    </source>
</evidence>
<evidence type="ECO:0000256" key="5">
    <source>
        <dbReference type="ARBA" id="ARBA00022989"/>
    </source>
</evidence>
<dbReference type="GO" id="GO:0004252">
    <property type="term" value="F:serine-type endopeptidase activity"/>
    <property type="evidence" value="ECO:0007669"/>
    <property type="project" value="InterPro"/>
</dbReference>
<evidence type="ECO:0000313" key="10">
    <source>
        <dbReference type="Proteomes" id="UP000044098"/>
    </source>
</evidence>
<dbReference type="Pfam" id="PF01694">
    <property type="entry name" value="Rhomboid"/>
    <property type="match status" value="1"/>
</dbReference>
<evidence type="ECO:0000256" key="4">
    <source>
        <dbReference type="ARBA" id="ARBA00022801"/>
    </source>
</evidence>
<keyword evidence="4 9" id="KW-0378">Hydrolase</keyword>
<dbReference type="GO" id="GO:0016020">
    <property type="term" value="C:membrane"/>
    <property type="evidence" value="ECO:0007669"/>
    <property type="project" value="UniProtKB-SubCell"/>
</dbReference>
<dbReference type="InterPro" id="IPR035952">
    <property type="entry name" value="Rhomboid-like_sf"/>
</dbReference>
<reference evidence="9 10" key="1">
    <citation type="submission" date="2015-09" db="EMBL/GenBank/DDBJ databases">
        <authorList>
            <consortium name="Pathogen Informatics"/>
        </authorList>
    </citation>
    <scope>NUCLEOTIDE SEQUENCE [LARGE SCALE GENOMIC DNA]</scope>
    <source>
        <strain evidence="9 10">2789STDY5608625</strain>
    </source>
</reference>
<comment type="caution">
    <text evidence="9">The sequence shown here is derived from an EMBL/GenBank/DDBJ whole genome shotgun (WGS) entry which is preliminary data.</text>
</comment>
<dbReference type="PANTHER" id="PTHR43731:SF14">
    <property type="entry name" value="PRESENILIN-ASSOCIATED RHOMBOID-LIKE PROTEIN, MITOCHONDRIAL"/>
    <property type="match status" value="1"/>
</dbReference>
<dbReference type="PANTHER" id="PTHR43731">
    <property type="entry name" value="RHOMBOID PROTEASE"/>
    <property type="match status" value="1"/>
</dbReference>
<feature type="transmembrane region" description="Helical" evidence="7">
    <location>
        <begin position="156"/>
        <end position="178"/>
    </location>
</feature>
<feature type="transmembrane region" description="Helical" evidence="7">
    <location>
        <begin position="190"/>
        <end position="207"/>
    </location>
</feature>
<dbReference type="Proteomes" id="UP000044098">
    <property type="component" value="Unassembled WGS sequence"/>
</dbReference>
<protein>
    <submittedName>
        <fullName evidence="9">Rhomboid protease AarA</fullName>
        <ecNumber evidence="9">3.4.21.105</ecNumber>
    </submittedName>
</protein>
<feature type="transmembrane region" description="Helical" evidence="7">
    <location>
        <begin position="101"/>
        <end position="124"/>
    </location>
</feature>